<sequence>MRSVPKEKVFTREQLQRKVKLFQWLAARSTRAGWHRKDRAGKELFLETEEGKLRVLAYNLEKTEQLPLLINLHGGGFILGSPEMDDPYLMNVADNANVKILSIDYSLSPGEVFPKALNECYAVVKYAKEHAKEFGIDPEKIAVGGHSAGGNLSVALCLKDGETKELGIKCLLLDYPPLDLHTDPYLKPRPKGALSPKMSRIFDACYCNSKEARKNPLISPVFSAADQLKAFPPTLILTAGYDSLRKEAEDFRDKLTQVGVDITYQCFTNSRHGFTLSDKADAVEGWQMMIDHLNRYLG</sequence>
<dbReference type="Proteomes" id="UP000198935">
    <property type="component" value="Unassembled WGS sequence"/>
</dbReference>
<dbReference type="EMBL" id="FNPI01000001">
    <property type="protein sequence ID" value="SDY10382.1"/>
    <property type="molecule type" value="Genomic_DNA"/>
</dbReference>
<dbReference type="STRING" id="1503961.SAMN05421736_101377"/>
<name>A0A1H3H4E2_9BACI</name>
<dbReference type="GO" id="GO:0005829">
    <property type="term" value="C:cytosol"/>
    <property type="evidence" value="ECO:0007669"/>
    <property type="project" value="TreeGrafter"/>
</dbReference>
<gene>
    <name evidence="2" type="ORF">SAMN05421736_101377</name>
</gene>
<dbReference type="OrthoDB" id="9815425at2"/>
<dbReference type="GO" id="GO:0019433">
    <property type="term" value="P:triglyceride catabolic process"/>
    <property type="evidence" value="ECO:0007669"/>
    <property type="project" value="TreeGrafter"/>
</dbReference>
<dbReference type="GO" id="GO:0004771">
    <property type="term" value="F:sterol ester esterase activity"/>
    <property type="evidence" value="ECO:0007669"/>
    <property type="project" value="TreeGrafter"/>
</dbReference>
<dbReference type="InterPro" id="IPR013094">
    <property type="entry name" value="AB_hydrolase_3"/>
</dbReference>
<dbReference type="PANTHER" id="PTHR23025">
    <property type="entry name" value="TRIACYLGLYCEROL LIPASE"/>
    <property type="match status" value="1"/>
</dbReference>
<evidence type="ECO:0000259" key="1">
    <source>
        <dbReference type="Pfam" id="PF07859"/>
    </source>
</evidence>
<dbReference type="PANTHER" id="PTHR23025:SF4">
    <property type="entry name" value="ALPHA_BETA HYDROLASE FOLD-3 DOMAIN-CONTAINING PROTEIN"/>
    <property type="match status" value="1"/>
</dbReference>
<evidence type="ECO:0000313" key="2">
    <source>
        <dbReference type="EMBL" id="SDY10382.1"/>
    </source>
</evidence>
<feature type="domain" description="Alpha/beta hydrolase fold-3" evidence="1">
    <location>
        <begin position="69"/>
        <end position="275"/>
    </location>
</feature>
<organism evidence="2 3">
    <name type="scientific">Evansella caseinilytica</name>
    <dbReference type="NCBI Taxonomy" id="1503961"/>
    <lineage>
        <taxon>Bacteria</taxon>
        <taxon>Bacillati</taxon>
        <taxon>Bacillota</taxon>
        <taxon>Bacilli</taxon>
        <taxon>Bacillales</taxon>
        <taxon>Bacillaceae</taxon>
        <taxon>Evansella</taxon>
    </lineage>
</organism>
<reference evidence="3" key="1">
    <citation type="submission" date="2016-10" db="EMBL/GenBank/DDBJ databases">
        <authorList>
            <person name="Varghese N."/>
            <person name="Submissions S."/>
        </authorList>
    </citation>
    <scope>NUCLEOTIDE SEQUENCE [LARGE SCALE GENOMIC DNA]</scope>
    <source>
        <strain evidence="3">SP</strain>
    </source>
</reference>
<accession>A0A1H3H4E2</accession>
<dbReference type="SUPFAM" id="SSF53474">
    <property type="entry name" value="alpha/beta-Hydrolases"/>
    <property type="match status" value="1"/>
</dbReference>
<proteinExistence type="predicted"/>
<dbReference type="Gene3D" id="3.40.50.1820">
    <property type="entry name" value="alpha/beta hydrolase"/>
    <property type="match status" value="1"/>
</dbReference>
<evidence type="ECO:0000313" key="3">
    <source>
        <dbReference type="Proteomes" id="UP000198935"/>
    </source>
</evidence>
<dbReference type="AlphaFoldDB" id="A0A1H3H4E2"/>
<keyword evidence="3" id="KW-1185">Reference proteome</keyword>
<dbReference type="InterPro" id="IPR029058">
    <property type="entry name" value="AB_hydrolase_fold"/>
</dbReference>
<protein>
    <submittedName>
        <fullName evidence="2">Acetyl esterase</fullName>
    </submittedName>
</protein>
<dbReference type="GO" id="GO:0004806">
    <property type="term" value="F:triacylglycerol lipase activity"/>
    <property type="evidence" value="ECO:0007669"/>
    <property type="project" value="TreeGrafter"/>
</dbReference>
<dbReference type="Pfam" id="PF07859">
    <property type="entry name" value="Abhydrolase_3"/>
    <property type="match status" value="1"/>
</dbReference>